<sequence>MNKLTSRLTSYQVARRRIFNVSRGWIGEVTAQRRGRESLALVTQQTQEPIMPHDEISLRQIGSKERGL</sequence>
<reference evidence="1 2" key="1">
    <citation type="journal article" date="2016" name="Nat. Commun.">
        <title>Thousands of microbial genomes shed light on interconnected biogeochemical processes in an aquifer system.</title>
        <authorList>
            <person name="Anantharaman K."/>
            <person name="Brown C.T."/>
            <person name="Hug L.A."/>
            <person name="Sharon I."/>
            <person name="Castelle C.J."/>
            <person name="Probst A.J."/>
            <person name="Thomas B.C."/>
            <person name="Singh A."/>
            <person name="Wilkins M.J."/>
            <person name="Karaoz U."/>
            <person name="Brodie E.L."/>
            <person name="Williams K.H."/>
            <person name="Hubbard S.S."/>
            <person name="Banfield J.F."/>
        </authorList>
    </citation>
    <scope>NUCLEOTIDE SEQUENCE [LARGE SCALE GENOMIC DNA]</scope>
</reference>
<evidence type="ECO:0000313" key="1">
    <source>
        <dbReference type="EMBL" id="OGD87416.1"/>
    </source>
</evidence>
<evidence type="ECO:0000313" key="2">
    <source>
        <dbReference type="Proteomes" id="UP000179102"/>
    </source>
</evidence>
<name>A0A1F5G6B6_9BACT</name>
<protein>
    <submittedName>
        <fullName evidence="1">Uncharacterized protein</fullName>
    </submittedName>
</protein>
<dbReference type="EMBL" id="MFAZ01000014">
    <property type="protein sequence ID" value="OGD87416.1"/>
    <property type="molecule type" value="Genomic_DNA"/>
</dbReference>
<proteinExistence type="predicted"/>
<gene>
    <name evidence="1" type="ORF">A2870_01575</name>
</gene>
<dbReference type="STRING" id="1797711.A2870_01575"/>
<dbReference type="Proteomes" id="UP000179102">
    <property type="component" value="Unassembled WGS sequence"/>
</dbReference>
<dbReference type="AlphaFoldDB" id="A0A1F5G6B6"/>
<organism evidence="1 2">
    <name type="scientific">Candidatus Curtissbacteria bacterium RIFCSPHIGHO2_01_FULL_41_11</name>
    <dbReference type="NCBI Taxonomy" id="1797711"/>
    <lineage>
        <taxon>Bacteria</taxon>
        <taxon>Candidatus Curtissiibacteriota</taxon>
    </lineage>
</organism>
<accession>A0A1F5G6B6</accession>
<comment type="caution">
    <text evidence="1">The sequence shown here is derived from an EMBL/GenBank/DDBJ whole genome shotgun (WGS) entry which is preliminary data.</text>
</comment>